<proteinExistence type="predicted"/>
<protein>
    <recommendedName>
        <fullName evidence="8">C2H2-type domain-containing protein</fullName>
    </recommendedName>
</protein>
<keyword evidence="5" id="KW-0862">Zinc</keyword>
<dbReference type="Proteomes" id="UP000801492">
    <property type="component" value="Unassembled WGS sequence"/>
</dbReference>
<dbReference type="OrthoDB" id="8113227at2759"/>
<dbReference type="GO" id="GO:0008270">
    <property type="term" value="F:zinc ion binding"/>
    <property type="evidence" value="ECO:0007669"/>
    <property type="project" value="UniProtKB-KW"/>
</dbReference>
<evidence type="ECO:0000256" key="7">
    <source>
        <dbReference type="PROSITE-ProRule" id="PRU00042"/>
    </source>
</evidence>
<dbReference type="SMART" id="SM00355">
    <property type="entry name" value="ZnF_C2H2"/>
    <property type="match status" value="5"/>
</dbReference>
<sequence length="221" mass="25852">METKIKIEEDTLSDEISTGHSSDNCFFKSEEYKIDDIKCEPLVPEECVKSSASLVKYVSEVDSESNIDIKSFKCEICHFKCSSKYSLRKHIMLVHPGKKFLECDVCNMKLSHPSNLRRHGAIHTKERPFKCDICNYRFSLKQYLKRHKLIHARQKPFKCEICNMKVSLKEELQQHMLVHTGERPFKCDICCYSSSHKSTLEIHMRIHTVFSNIKFEKINAI</sequence>
<dbReference type="Gene3D" id="3.30.160.60">
    <property type="entry name" value="Classic Zinc Finger"/>
    <property type="match status" value="5"/>
</dbReference>
<evidence type="ECO:0000256" key="2">
    <source>
        <dbReference type="ARBA" id="ARBA00022723"/>
    </source>
</evidence>
<evidence type="ECO:0000256" key="6">
    <source>
        <dbReference type="ARBA" id="ARBA00023242"/>
    </source>
</evidence>
<evidence type="ECO:0000259" key="8">
    <source>
        <dbReference type="PROSITE" id="PS50157"/>
    </source>
</evidence>
<dbReference type="PANTHER" id="PTHR24379">
    <property type="entry name" value="KRAB AND ZINC FINGER DOMAIN-CONTAINING"/>
    <property type="match status" value="1"/>
</dbReference>
<reference evidence="9" key="1">
    <citation type="submission" date="2019-08" db="EMBL/GenBank/DDBJ databases">
        <title>The genome of the North American firefly Photinus pyralis.</title>
        <authorList>
            <consortium name="Photinus pyralis genome working group"/>
            <person name="Fallon T.R."/>
            <person name="Sander Lower S.E."/>
            <person name="Weng J.-K."/>
        </authorList>
    </citation>
    <scope>NUCLEOTIDE SEQUENCE</scope>
    <source>
        <strain evidence="9">TRF0915ILg1</strain>
        <tissue evidence="9">Whole body</tissue>
    </source>
</reference>
<feature type="domain" description="C2H2-type" evidence="8">
    <location>
        <begin position="129"/>
        <end position="156"/>
    </location>
</feature>
<dbReference type="AlphaFoldDB" id="A0A8K0CX35"/>
<gene>
    <name evidence="9" type="ORF">ILUMI_10846</name>
</gene>
<dbReference type="SUPFAM" id="SSF57667">
    <property type="entry name" value="beta-beta-alpha zinc fingers"/>
    <property type="match status" value="3"/>
</dbReference>
<keyword evidence="6" id="KW-0539">Nucleus</keyword>
<organism evidence="9 10">
    <name type="scientific">Ignelater luminosus</name>
    <name type="common">Cucubano</name>
    <name type="synonym">Pyrophorus luminosus</name>
    <dbReference type="NCBI Taxonomy" id="2038154"/>
    <lineage>
        <taxon>Eukaryota</taxon>
        <taxon>Metazoa</taxon>
        <taxon>Ecdysozoa</taxon>
        <taxon>Arthropoda</taxon>
        <taxon>Hexapoda</taxon>
        <taxon>Insecta</taxon>
        <taxon>Pterygota</taxon>
        <taxon>Neoptera</taxon>
        <taxon>Endopterygota</taxon>
        <taxon>Coleoptera</taxon>
        <taxon>Polyphaga</taxon>
        <taxon>Elateriformia</taxon>
        <taxon>Elateroidea</taxon>
        <taxon>Elateridae</taxon>
        <taxon>Agrypninae</taxon>
        <taxon>Pyrophorini</taxon>
        <taxon>Ignelater</taxon>
    </lineage>
</organism>
<evidence type="ECO:0000256" key="1">
    <source>
        <dbReference type="ARBA" id="ARBA00004123"/>
    </source>
</evidence>
<dbReference type="FunFam" id="3.30.160.60:FF:000604">
    <property type="entry name" value="Histone H4 transcription factor-like Protein"/>
    <property type="match status" value="1"/>
</dbReference>
<keyword evidence="3" id="KW-0677">Repeat</keyword>
<comment type="subcellular location">
    <subcellularLocation>
        <location evidence="1">Nucleus</location>
    </subcellularLocation>
</comment>
<feature type="domain" description="C2H2-type" evidence="8">
    <location>
        <begin position="185"/>
        <end position="208"/>
    </location>
</feature>
<dbReference type="InterPro" id="IPR036236">
    <property type="entry name" value="Znf_C2H2_sf"/>
</dbReference>
<dbReference type="PANTHER" id="PTHR24379:SF121">
    <property type="entry name" value="C2H2-TYPE DOMAIN-CONTAINING PROTEIN"/>
    <property type="match status" value="1"/>
</dbReference>
<evidence type="ECO:0000256" key="5">
    <source>
        <dbReference type="ARBA" id="ARBA00022833"/>
    </source>
</evidence>
<dbReference type="PROSITE" id="PS50157">
    <property type="entry name" value="ZINC_FINGER_C2H2_2"/>
    <property type="match status" value="5"/>
</dbReference>
<accession>A0A8K0CX35</accession>
<dbReference type="PROSITE" id="PS00028">
    <property type="entry name" value="ZINC_FINGER_C2H2_1"/>
    <property type="match status" value="4"/>
</dbReference>
<keyword evidence="2" id="KW-0479">Metal-binding</keyword>
<comment type="caution">
    <text evidence="9">The sequence shown here is derived from an EMBL/GenBank/DDBJ whole genome shotgun (WGS) entry which is preliminary data.</text>
</comment>
<keyword evidence="10" id="KW-1185">Reference proteome</keyword>
<evidence type="ECO:0000313" key="10">
    <source>
        <dbReference type="Proteomes" id="UP000801492"/>
    </source>
</evidence>
<dbReference type="InterPro" id="IPR013087">
    <property type="entry name" value="Znf_C2H2_type"/>
</dbReference>
<feature type="domain" description="C2H2-type" evidence="8">
    <location>
        <begin position="72"/>
        <end position="100"/>
    </location>
</feature>
<evidence type="ECO:0000256" key="4">
    <source>
        <dbReference type="ARBA" id="ARBA00022771"/>
    </source>
</evidence>
<dbReference type="FunFam" id="3.30.160.60:FF:000446">
    <property type="entry name" value="Zinc finger protein"/>
    <property type="match status" value="1"/>
</dbReference>
<evidence type="ECO:0000313" key="9">
    <source>
        <dbReference type="EMBL" id="KAF2895328.1"/>
    </source>
</evidence>
<keyword evidence="4 7" id="KW-0863">Zinc-finger</keyword>
<feature type="domain" description="C2H2-type" evidence="8">
    <location>
        <begin position="101"/>
        <end position="128"/>
    </location>
</feature>
<dbReference type="GO" id="GO:0005634">
    <property type="term" value="C:nucleus"/>
    <property type="evidence" value="ECO:0007669"/>
    <property type="project" value="UniProtKB-SubCell"/>
</dbReference>
<dbReference type="FunFam" id="3.30.160.60:FF:001666">
    <property type="entry name" value="MDS1 and EVI1 complex locus"/>
    <property type="match status" value="1"/>
</dbReference>
<name>A0A8K0CX35_IGNLU</name>
<feature type="domain" description="C2H2-type" evidence="8">
    <location>
        <begin position="157"/>
        <end position="184"/>
    </location>
</feature>
<dbReference type="Pfam" id="PF00096">
    <property type="entry name" value="zf-C2H2"/>
    <property type="match status" value="4"/>
</dbReference>
<evidence type="ECO:0000256" key="3">
    <source>
        <dbReference type="ARBA" id="ARBA00022737"/>
    </source>
</evidence>
<dbReference type="EMBL" id="VTPC01006039">
    <property type="protein sequence ID" value="KAF2895328.1"/>
    <property type="molecule type" value="Genomic_DNA"/>
</dbReference>